<keyword evidence="2" id="KW-0805">Transcription regulation</keyword>
<keyword evidence="3 6" id="KW-0238">DNA-binding</keyword>
<dbReference type="Proteomes" id="UP000295560">
    <property type="component" value="Unassembled WGS sequence"/>
</dbReference>
<dbReference type="GO" id="GO:0003677">
    <property type="term" value="F:DNA binding"/>
    <property type="evidence" value="ECO:0007669"/>
    <property type="project" value="UniProtKB-KW"/>
</dbReference>
<dbReference type="PANTHER" id="PTHR30346">
    <property type="entry name" value="TRANSCRIPTIONAL DUAL REGULATOR HCAR-RELATED"/>
    <property type="match status" value="1"/>
</dbReference>
<keyword evidence="4" id="KW-0804">Transcription</keyword>
<dbReference type="Gene3D" id="1.10.10.10">
    <property type="entry name" value="Winged helix-like DNA-binding domain superfamily/Winged helix DNA-binding domain"/>
    <property type="match status" value="1"/>
</dbReference>
<dbReference type="Gene3D" id="3.40.190.10">
    <property type="entry name" value="Periplasmic binding protein-like II"/>
    <property type="match status" value="2"/>
</dbReference>
<dbReference type="GO" id="GO:0003700">
    <property type="term" value="F:DNA-binding transcription factor activity"/>
    <property type="evidence" value="ECO:0007669"/>
    <property type="project" value="InterPro"/>
</dbReference>
<evidence type="ECO:0000256" key="3">
    <source>
        <dbReference type="ARBA" id="ARBA00023125"/>
    </source>
</evidence>
<dbReference type="GO" id="GO:0032993">
    <property type="term" value="C:protein-DNA complex"/>
    <property type="evidence" value="ECO:0007669"/>
    <property type="project" value="TreeGrafter"/>
</dbReference>
<sequence length="305" mass="33719">MDVKKLEAFCVVADQGSFTAAAATLHMTQSAVSQQMSSFEREIGQDLIRRHPRGVSLTEVGTTLARRGRQILGDLAQLERDLTRIATPRTRVGLGLFTTAGAFLAPTVVHAFRERHPEIALEIRPCQPDELATQLRAGTIDVGLSWDYDFMARPLSALRRIHLLDDPMHAVLPSDHPMADGSRPVRLDELRSEPWVERVHAEPYRHVGTEMCRIAGFEPDVVFETEDYQSVQGLVAAGVGVAVVPRLALTTRRHDIVSRRIVEPGFLRRIEAVVLPTSTLSDPVSLMVDLLVEECRALATPPSAE</sequence>
<dbReference type="PROSITE" id="PS50931">
    <property type="entry name" value="HTH_LYSR"/>
    <property type="match status" value="1"/>
</dbReference>
<evidence type="ECO:0000256" key="2">
    <source>
        <dbReference type="ARBA" id="ARBA00023015"/>
    </source>
</evidence>
<evidence type="ECO:0000256" key="4">
    <source>
        <dbReference type="ARBA" id="ARBA00023163"/>
    </source>
</evidence>
<dbReference type="OrthoDB" id="3673085at2"/>
<name>A0A4R1HL73_PSEEN</name>
<keyword evidence="7" id="KW-1185">Reference proteome</keyword>
<dbReference type="PANTHER" id="PTHR30346:SF29">
    <property type="entry name" value="LYSR SUBSTRATE-BINDING"/>
    <property type="match status" value="1"/>
</dbReference>
<dbReference type="FunFam" id="1.10.10.10:FF:000001">
    <property type="entry name" value="LysR family transcriptional regulator"/>
    <property type="match status" value="1"/>
</dbReference>
<evidence type="ECO:0000313" key="7">
    <source>
        <dbReference type="Proteomes" id="UP000295560"/>
    </source>
</evidence>
<dbReference type="AlphaFoldDB" id="A0A4R1HL73"/>
<dbReference type="SUPFAM" id="SSF46785">
    <property type="entry name" value="Winged helix' DNA-binding domain"/>
    <property type="match status" value="1"/>
</dbReference>
<dbReference type="RefSeq" id="WP_132430538.1">
    <property type="nucleotide sequence ID" value="NZ_SMFZ01000002.1"/>
</dbReference>
<dbReference type="InterPro" id="IPR036390">
    <property type="entry name" value="WH_DNA-bd_sf"/>
</dbReference>
<dbReference type="InterPro" id="IPR036388">
    <property type="entry name" value="WH-like_DNA-bd_sf"/>
</dbReference>
<dbReference type="Pfam" id="PF00126">
    <property type="entry name" value="HTH_1"/>
    <property type="match status" value="1"/>
</dbReference>
<reference evidence="6 7" key="1">
    <citation type="submission" date="2019-03" db="EMBL/GenBank/DDBJ databases">
        <title>Sequencing the genomes of 1000 actinobacteria strains.</title>
        <authorList>
            <person name="Klenk H.-P."/>
        </authorList>
    </citation>
    <scope>NUCLEOTIDE SEQUENCE [LARGE SCALE GENOMIC DNA]</scope>
    <source>
        <strain evidence="6 7">DSM 44969</strain>
    </source>
</reference>
<evidence type="ECO:0000259" key="5">
    <source>
        <dbReference type="PROSITE" id="PS50931"/>
    </source>
</evidence>
<dbReference type="EMBL" id="SMFZ01000002">
    <property type="protein sequence ID" value="TCK21841.1"/>
    <property type="molecule type" value="Genomic_DNA"/>
</dbReference>
<dbReference type="SUPFAM" id="SSF53850">
    <property type="entry name" value="Periplasmic binding protein-like II"/>
    <property type="match status" value="1"/>
</dbReference>
<comment type="caution">
    <text evidence="6">The sequence shown here is derived from an EMBL/GenBank/DDBJ whole genome shotgun (WGS) entry which is preliminary data.</text>
</comment>
<dbReference type="PRINTS" id="PR00039">
    <property type="entry name" value="HTHLYSR"/>
</dbReference>
<organism evidence="6 7">
    <name type="scientific">Pseudonocardia endophytica</name>
    <dbReference type="NCBI Taxonomy" id="401976"/>
    <lineage>
        <taxon>Bacteria</taxon>
        <taxon>Bacillati</taxon>
        <taxon>Actinomycetota</taxon>
        <taxon>Actinomycetes</taxon>
        <taxon>Pseudonocardiales</taxon>
        <taxon>Pseudonocardiaceae</taxon>
        <taxon>Pseudonocardia</taxon>
    </lineage>
</organism>
<gene>
    <name evidence="6" type="ORF">EV378_5833</name>
</gene>
<accession>A0A4R1HL73</accession>
<dbReference type="InterPro" id="IPR000847">
    <property type="entry name" value="LysR_HTH_N"/>
</dbReference>
<comment type="similarity">
    <text evidence="1">Belongs to the LysR transcriptional regulatory family.</text>
</comment>
<dbReference type="Pfam" id="PF03466">
    <property type="entry name" value="LysR_substrate"/>
    <property type="match status" value="1"/>
</dbReference>
<evidence type="ECO:0000256" key="1">
    <source>
        <dbReference type="ARBA" id="ARBA00009437"/>
    </source>
</evidence>
<feature type="domain" description="HTH lysR-type" evidence="5">
    <location>
        <begin position="1"/>
        <end position="58"/>
    </location>
</feature>
<protein>
    <submittedName>
        <fullName evidence="6">DNA-binding transcriptional LysR family regulator</fullName>
    </submittedName>
</protein>
<proteinExistence type="inferred from homology"/>
<dbReference type="InterPro" id="IPR005119">
    <property type="entry name" value="LysR_subst-bd"/>
</dbReference>
<evidence type="ECO:0000313" key="6">
    <source>
        <dbReference type="EMBL" id="TCK21841.1"/>
    </source>
</evidence>